<proteinExistence type="predicted"/>
<accession>A0ABV1A3R6</accession>
<keyword evidence="2" id="KW-1185">Reference proteome</keyword>
<dbReference type="Proteomes" id="UP001469553">
    <property type="component" value="Unassembled WGS sequence"/>
</dbReference>
<sequence>MSPLQRTSNITGSSYFVGVPMCIYLYGLLNVDAGFPDGAEQVVEAAHLLHQHSVHALLVAGRKAPQRGLQVKVCRQLAQDISCHFKHHVVRGFGVSACRAGLIRHTERQSEDGGFSLKGQLIVFWENDHLQPLVCHIMHSFSEALLH</sequence>
<comment type="caution">
    <text evidence="1">The sequence shown here is derived from an EMBL/GenBank/DDBJ whole genome shotgun (WGS) entry which is preliminary data.</text>
</comment>
<dbReference type="EMBL" id="JAHRIP010080294">
    <property type="protein sequence ID" value="MEQ2312799.1"/>
    <property type="molecule type" value="Genomic_DNA"/>
</dbReference>
<name>A0ABV1A3R6_9TELE</name>
<organism evidence="1 2">
    <name type="scientific">Ameca splendens</name>
    <dbReference type="NCBI Taxonomy" id="208324"/>
    <lineage>
        <taxon>Eukaryota</taxon>
        <taxon>Metazoa</taxon>
        <taxon>Chordata</taxon>
        <taxon>Craniata</taxon>
        <taxon>Vertebrata</taxon>
        <taxon>Euteleostomi</taxon>
        <taxon>Actinopterygii</taxon>
        <taxon>Neopterygii</taxon>
        <taxon>Teleostei</taxon>
        <taxon>Neoteleostei</taxon>
        <taxon>Acanthomorphata</taxon>
        <taxon>Ovalentaria</taxon>
        <taxon>Atherinomorphae</taxon>
        <taxon>Cyprinodontiformes</taxon>
        <taxon>Goodeidae</taxon>
        <taxon>Ameca</taxon>
    </lineage>
</organism>
<evidence type="ECO:0000313" key="2">
    <source>
        <dbReference type="Proteomes" id="UP001469553"/>
    </source>
</evidence>
<evidence type="ECO:0000313" key="1">
    <source>
        <dbReference type="EMBL" id="MEQ2312799.1"/>
    </source>
</evidence>
<gene>
    <name evidence="1" type="ORF">AMECASPLE_034916</name>
</gene>
<reference evidence="1 2" key="1">
    <citation type="submission" date="2021-06" db="EMBL/GenBank/DDBJ databases">
        <authorList>
            <person name="Palmer J.M."/>
        </authorList>
    </citation>
    <scope>NUCLEOTIDE SEQUENCE [LARGE SCALE GENOMIC DNA]</scope>
    <source>
        <strain evidence="1 2">AS_MEX2019</strain>
        <tissue evidence="1">Muscle</tissue>
    </source>
</reference>
<protein>
    <submittedName>
        <fullName evidence="1">Uncharacterized protein</fullName>
    </submittedName>
</protein>